<dbReference type="PANTHER" id="PTHR12121:SF36">
    <property type="entry name" value="ENDONUCLEASE_EXONUCLEASE_PHOSPHATASE DOMAIN-CONTAINING PROTEIN"/>
    <property type="match status" value="1"/>
</dbReference>
<gene>
    <name evidence="2" type="ORF">CALVIDRAFT_527714</name>
</gene>
<dbReference type="InterPro" id="IPR050410">
    <property type="entry name" value="CCR4/nocturin_mRNA_transcr"/>
</dbReference>
<dbReference type="InterPro" id="IPR005135">
    <property type="entry name" value="Endo/exonuclease/phosphatase"/>
</dbReference>
<dbReference type="Proteomes" id="UP000076738">
    <property type="component" value="Unassembled WGS sequence"/>
</dbReference>
<evidence type="ECO:0000313" key="3">
    <source>
        <dbReference type="Proteomes" id="UP000076738"/>
    </source>
</evidence>
<dbReference type="AlphaFoldDB" id="A0A167LQ26"/>
<dbReference type="STRING" id="1330018.A0A167LQ26"/>
<evidence type="ECO:0000313" key="2">
    <source>
        <dbReference type="EMBL" id="KZO95913.1"/>
    </source>
</evidence>
<sequence>MLNRAFQFALTSYLSLTGQLPMAAPGSCAAPDARTLRAMTFNIRFDGSPAPPIPTSPLELNATAMETQSMWGEKRWSERRYRVADTITYHSPDVFGLQEVLANQMRDMRTLVGEAYENVGVGRNDGKERGEYVPVFWRRLMEGRDRFKLLEVNYFWLSSTPDEPGSVGWDAGQTRMCTLVSLLDLTHPSAASSTPEASAVFHVANTHYDDRGIVARGQSSLLIRNRLPEVVSAVEGRHAIRGEGQVLLLGDFNSPEDEDGYKNMVAPHPSSPLQFADSLYSLSLAPGRDRLWEPYGLTYTYTGFGQYERKQRIDFIFLGLRPGGGWKVSRHVVVDNEWKGERGGWKGLSSDHRAVVAEFCT</sequence>
<proteinExistence type="predicted"/>
<dbReference type="Gene3D" id="3.60.10.10">
    <property type="entry name" value="Endonuclease/exonuclease/phosphatase"/>
    <property type="match status" value="1"/>
</dbReference>
<accession>A0A167LQ26</accession>
<dbReference type="CDD" id="cd09083">
    <property type="entry name" value="EEP-1"/>
    <property type="match status" value="1"/>
</dbReference>
<dbReference type="OrthoDB" id="276515at2759"/>
<name>A0A167LQ26_CALVF</name>
<keyword evidence="3" id="KW-1185">Reference proteome</keyword>
<dbReference type="InterPro" id="IPR036691">
    <property type="entry name" value="Endo/exonu/phosph_ase_sf"/>
</dbReference>
<organism evidence="2 3">
    <name type="scientific">Calocera viscosa (strain TUFC12733)</name>
    <dbReference type="NCBI Taxonomy" id="1330018"/>
    <lineage>
        <taxon>Eukaryota</taxon>
        <taxon>Fungi</taxon>
        <taxon>Dikarya</taxon>
        <taxon>Basidiomycota</taxon>
        <taxon>Agaricomycotina</taxon>
        <taxon>Dacrymycetes</taxon>
        <taxon>Dacrymycetales</taxon>
        <taxon>Dacrymycetaceae</taxon>
        <taxon>Calocera</taxon>
    </lineage>
</organism>
<reference evidence="2 3" key="1">
    <citation type="journal article" date="2016" name="Mol. Biol. Evol.">
        <title>Comparative Genomics of Early-Diverging Mushroom-Forming Fungi Provides Insights into the Origins of Lignocellulose Decay Capabilities.</title>
        <authorList>
            <person name="Nagy L.G."/>
            <person name="Riley R."/>
            <person name="Tritt A."/>
            <person name="Adam C."/>
            <person name="Daum C."/>
            <person name="Floudas D."/>
            <person name="Sun H."/>
            <person name="Yadav J.S."/>
            <person name="Pangilinan J."/>
            <person name="Larsson K.H."/>
            <person name="Matsuura K."/>
            <person name="Barry K."/>
            <person name="Labutti K."/>
            <person name="Kuo R."/>
            <person name="Ohm R.A."/>
            <person name="Bhattacharya S.S."/>
            <person name="Shirouzu T."/>
            <person name="Yoshinaga Y."/>
            <person name="Martin F.M."/>
            <person name="Grigoriev I.V."/>
            <person name="Hibbett D.S."/>
        </authorList>
    </citation>
    <scope>NUCLEOTIDE SEQUENCE [LARGE SCALE GENOMIC DNA]</scope>
    <source>
        <strain evidence="2 3">TUFC12733</strain>
    </source>
</reference>
<evidence type="ECO:0000259" key="1">
    <source>
        <dbReference type="Pfam" id="PF03372"/>
    </source>
</evidence>
<dbReference type="EMBL" id="KV417286">
    <property type="protein sequence ID" value="KZO95913.1"/>
    <property type="molecule type" value="Genomic_DNA"/>
</dbReference>
<protein>
    <recommendedName>
        <fullName evidence="1">Endonuclease/exonuclease/phosphatase domain-containing protein</fullName>
    </recommendedName>
</protein>
<dbReference type="SUPFAM" id="SSF56219">
    <property type="entry name" value="DNase I-like"/>
    <property type="match status" value="1"/>
</dbReference>
<feature type="domain" description="Endonuclease/exonuclease/phosphatase" evidence="1">
    <location>
        <begin position="39"/>
        <end position="319"/>
    </location>
</feature>
<dbReference type="GO" id="GO:0000175">
    <property type="term" value="F:3'-5'-RNA exonuclease activity"/>
    <property type="evidence" value="ECO:0007669"/>
    <property type="project" value="TreeGrafter"/>
</dbReference>
<dbReference type="Pfam" id="PF03372">
    <property type="entry name" value="Exo_endo_phos"/>
    <property type="match status" value="1"/>
</dbReference>
<dbReference type="PANTHER" id="PTHR12121">
    <property type="entry name" value="CARBON CATABOLITE REPRESSOR PROTEIN 4"/>
    <property type="match status" value="1"/>
</dbReference>